<name>A0A9N8EPF9_9STRA</name>
<protein>
    <submittedName>
        <fullName evidence="1">Uncharacterized protein</fullName>
    </submittedName>
</protein>
<comment type="caution">
    <text evidence="1">The sequence shown here is derived from an EMBL/GenBank/DDBJ whole genome shotgun (WGS) entry which is preliminary data.</text>
</comment>
<dbReference type="Proteomes" id="UP001153069">
    <property type="component" value="Unassembled WGS sequence"/>
</dbReference>
<keyword evidence="2" id="KW-1185">Reference proteome</keyword>
<dbReference type="AlphaFoldDB" id="A0A9N8EPF9"/>
<sequence length="482" mass="54577">MDDEQEQGEEDQPQKKRPKLQLDTLVKAIEIKPFKVKGDAPGFICQRDWVENAKHEIEVQMALTDKLRRVAPLAISRCSRGGKTRALYEIADMNFVYKQRPFKVIFATFSDFSEIEPHEYEDPVQALLIRIAFVALKDRPDEPEPDDFLDFCKRREYVPEADIEKWLGDTPALLILDELNNLTPLSSETKSKSVTQFARFIKGNFITPRGCFFVFSSHVVSTLQKFGNYLDPSEASERDVILQELPLIDNLRDARNLKANLTGAREAVYYGLMPGLLYDQSNKSVKAAGVKKNTAMTKLNTESSPGTQSSAFLAVLRSLIDGNLRGMPSLLHALIDASHTDGEIRKIRWAPYHLRFVFQELDLEGDYSELKSSMAELCHQVLTSKAASGDAWECLFVLFLIARKNITRVYGYQCKEGKHNAAQGTDSDISLSYVMKGLAPQTEATRKGWVISGETDIQEFYGISGMHWTPNKWRELLETDQS</sequence>
<gene>
    <name evidence="1" type="ORF">SEMRO_1597_G284900.1</name>
</gene>
<accession>A0A9N8EPF9</accession>
<organism evidence="1 2">
    <name type="scientific">Seminavis robusta</name>
    <dbReference type="NCBI Taxonomy" id="568900"/>
    <lineage>
        <taxon>Eukaryota</taxon>
        <taxon>Sar</taxon>
        <taxon>Stramenopiles</taxon>
        <taxon>Ochrophyta</taxon>
        <taxon>Bacillariophyta</taxon>
        <taxon>Bacillariophyceae</taxon>
        <taxon>Bacillariophycidae</taxon>
        <taxon>Naviculales</taxon>
        <taxon>Naviculaceae</taxon>
        <taxon>Seminavis</taxon>
    </lineage>
</organism>
<dbReference type="OrthoDB" id="430279at2759"/>
<reference evidence="1" key="1">
    <citation type="submission" date="2020-06" db="EMBL/GenBank/DDBJ databases">
        <authorList>
            <consortium name="Plant Systems Biology data submission"/>
        </authorList>
    </citation>
    <scope>NUCLEOTIDE SEQUENCE</scope>
    <source>
        <strain evidence="1">D6</strain>
    </source>
</reference>
<dbReference type="EMBL" id="CAICTM010001595">
    <property type="protein sequence ID" value="CAB9524871.1"/>
    <property type="molecule type" value="Genomic_DNA"/>
</dbReference>
<evidence type="ECO:0000313" key="1">
    <source>
        <dbReference type="EMBL" id="CAB9524871.1"/>
    </source>
</evidence>
<proteinExistence type="predicted"/>
<evidence type="ECO:0000313" key="2">
    <source>
        <dbReference type="Proteomes" id="UP001153069"/>
    </source>
</evidence>